<proteinExistence type="predicted"/>
<keyword evidence="1" id="KW-0813">Transport</keyword>
<organism evidence="5 6">
    <name type="scientific">Ruminococcus callidus ATCC 27760</name>
    <dbReference type="NCBI Taxonomy" id="411473"/>
    <lineage>
        <taxon>Bacteria</taxon>
        <taxon>Bacillati</taxon>
        <taxon>Bacillota</taxon>
        <taxon>Clostridia</taxon>
        <taxon>Eubacteriales</taxon>
        <taxon>Oscillospiraceae</taxon>
        <taxon>Ruminococcus</taxon>
    </lineage>
</organism>
<dbReference type="Gene3D" id="3.40.50.300">
    <property type="entry name" value="P-loop containing nucleotide triphosphate hydrolases"/>
    <property type="match status" value="1"/>
</dbReference>
<dbReference type="RefSeq" id="WP_021682181.1">
    <property type="nucleotide sequence ID" value="NZ_KI260408.1"/>
</dbReference>
<dbReference type="CDD" id="cd03230">
    <property type="entry name" value="ABC_DR_subfamily_A"/>
    <property type="match status" value="1"/>
</dbReference>
<comment type="caution">
    <text evidence="5">The sequence shown here is derived from an EMBL/GenBank/DDBJ whole genome shotgun (WGS) entry which is preliminary data.</text>
</comment>
<dbReference type="PROSITE" id="PS00211">
    <property type="entry name" value="ABC_TRANSPORTER_1"/>
    <property type="match status" value="1"/>
</dbReference>
<dbReference type="InterPro" id="IPR003439">
    <property type="entry name" value="ABC_transporter-like_ATP-bd"/>
</dbReference>
<dbReference type="InterPro" id="IPR003593">
    <property type="entry name" value="AAA+_ATPase"/>
</dbReference>
<feature type="domain" description="ABC transporter" evidence="4">
    <location>
        <begin position="2"/>
        <end position="224"/>
    </location>
</feature>
<dbReference type="STRING" id="411473.RUMCAL_00719"/>
<dbReference type="InterPro" id="IPR051782">
    <property type="entry name" value="ABC_Transporter_VariousFunc"/>
</dbReference>
<dbReference type="OrthoDB" id="9804819at2"/>
<dbReference type="PANTHER" id="PTHR42939">
    <property type="entry name" value="ABC TRANSPORTER ATP-BINDING PROTEIN ALBC-RELATED"/>
    <property type="match status" value="1"/>
</dbReference>
<name>U2KEF0_9FIRM</name>
<dbReference type="GO" id="GO:0005524">
    <property type="term" value="F:ATP binding"/>
    <property type="evidence" value="ECO:0007669"/>
    <property type="project" value="UniProtKB-KW"/>
</dbReference>
<dbReference type="Proteomes" id="UP000016662">
    <property type="component" value="Unassembled WGS sequence"/>
</dbReference>
<accession>U2KEF0</accession>
<dbReference type="Pfam" id="PF00005">
    <property type="entry name" value="ABC_tran"/>
    <property type="match status" value="1"/>
</dbReference>
<dbReference type="GeneID" id="93691758"/>
<keyword evidence="2" id="KW-0547">Nucleotide-binding</keyword>
<evidence type="ECO:0000313" key="6">
    <source>
        <dbReference type="Proteomes" id="UP000016662"/>
    </source>
</evidence>
<evidence type="ECO:0000256" key="2">
    <source>
        <dbReference type="ARBA" id="ARBA00022741"/>
    </source>
</evidence>
<dbReference type="PATRIC" id="fig|411473.3.peg.571"/>
<dbReference type="InterPro" id="IPR017871">
    <property type="entry name" value="ABC_transporter-like_CS"/>
</dbReference>
<evidence type="ECO:0000259" key="4">
    <source>
        <dbReference type="PROSITE" id="PS50893"/>
    </source>
</evidence>
<dbReference type="SUPFAM" id="SSF52540">
    <property type="entry name" value="P-loop containing nucleoside triphosphate hydrolases"/>
    <property type="match status" value="1"/>
</dbReference>
<dbReference type="AlphaFoldDB" id="U2KEF0"/>
<reference evidence="5 6" key="1">
    <citation type="submission" date="2013-07" db="EMBL/GenBank/DDBJ databases">
        <authorList>
            <person name="Weinstock G."/>
            <person name="Sodergren E."/>
            <person name="Wylie T."/>
            <person name="Fulton L."/>
            <person name="Fulton R."/>
            <person name="Fronick C."/>
            <person name="O'Laughlin M."/>
            <person name="Godfrey J."/>
            <person name="Miner T."/>
            <person name="Herter B."/>
            <person name="Appelbaum E."/>
            <person name="Cordes M."/>
            <person name="Lek S."/>
            <person name="Wollam A."/>
            <person name="Pepin K.H."/>
            <person name="Palsikar V.B."/>
            <person name="Mitreva M."/>
            <person name="Wilson R.K."/>
        </authorList>
    </citation>
    <scope>NUCLEOTIDE SEQUENCE [LARGE SCALE GENOMIC DNA]</scope>
    <source>
        <strain evidence="5 6">ATCC 27760</strain>
    </source>
</reference>
<gene>
    <name evidence="5" type="ORF">RUMCAL_00719</name>
</gene>
<evidence type="ECO:0000313" key="5">
    <source>
        <dbReference type="EMBL" id="ERJ96906.1"/>
    </source>
</evidence>
<dbReference type="eggNOG" id="COG1131">
    <property type="taxonomic scope" value="Bacteria"/>
</dbReference>
<evidence type="ECO:0000256" key="3">
    <source>
        <dbReference type="ARBA" id="ARBA00022840"/>
    </source>
</evidence>
<protein>
    <submittedName>
        <fullName evidence="5">ABC transporter, ATP-binding protein</fullName>
    </submittedName>
</protein>
<dbReference type="PROSITE" id="PS50893">
    <property type="entry name" value="ABC_TRANSPORTER_2"/>
    <property type="match status" value="1"/>
</dbReference>
<evidence type="ECO:0000256" key="1">
    <source>
        <dbReference type="ARBA" id="ARBA00022448"/>
    </source>
</evidence>
<dbReference type="GO" id="GO:0016887">
    <property type="term" value="F:ATP hydrolysis activity"/>
    <property type="evidence" value="ECO:0007669"/>
    <property type="project" value="InterPro"/>
</dbReference>
<dbReference type="HOGENOM" id="CLU_000604_1_2_9"/>
<sequence length="245" mass="27136">MLKFEHVTKVYGGKKALNDLSISFQSGHVYALVGPNGSGKSTMMKAAAGLVKVNTGSVTYQDMPIGVESKKHISYMSTEPFYYDYMKIRDVGQFYADFFEDFDESRFASLLQFMQLTPDLKVKALSSGMAAKLKIAATLSRNAEVCMLDEPLNGIDLIGRDQIIQSILRAANPNATILISSHLFDELEPIVDHIVMMANGSLVLEGELEEIRTRYGKSISDLYREYFSGVSQPAFPQNPPVNPTV</sequence>
<dbReference type="InterPro" id="IPR027417">
    <property type="entry name" value="P-loop_NTPase"/>
</dbReference>
<dbReference type="SMART" id="SM00382">
    <property type="entry name" value="AAA"/>
    <property type="match status" value="1"/>
</dbReference>
<keyword evidence="3 5" id="KW-0067">ATP-binding</keyword>
<dbReference type="PANTHER" id="PTHR42939:SF1">
    <property type="entry name" value="ABC TRANSPORTER ATP-BINDING PROTEIN ALBC-RELATED"/>
    <property type="match status" value="1"/>
</dbReference>
<keyword evidence="6" id="KW-1185">Reference proteome</keyword>
<dbReference type="EMBL" id="AWVF01000092">
    <property type="protein sequence ID" value="ERJ96906.1"/>
    <property type="molecule type" value="Genomic_DNA"/>
</dbReference>